<dbReference type="PRINTS" id="PR00038">
    <property type="entry name" value="HTHLUXR"/>
</dbReference>
<evidence type="ECO:0000313" key="4">
    <source>
        <dbReference type="Proteomes" id="UP000036196"/>
    </source>
</evidence>
<gene>
    <name evidence="3" type="ORF">ABW06_07895</name>
</gene>
<dbReference type="eggNOG" id="COG2197">
    <property type="taxonomic scope" value="Bacteria"/>
</dbReference>
<dbReference type="Pfam" id="PF00196">
    <property type="entry name" value="GerE"/>
    <property type="match status" value="1"/>
</dbReference>
<dbReference type="RefSeq" id="WP_048278618.1">
    <property type="nucleotide sequence ID" value="NZ_CACVCI010000001.1"/>
</dbReference>
<dbReference type="CDD" id="cd06170">
    <property type="entry name" value="LuxR_C_like"/>
    <property type="match status" value="1"/>
</dbReference>
<dbReference type="SUPFAM" id="SSF46894">
    <property type="entry name" value="C-terminal effector domain of the bipartite response regulators"/>
    <property type="match status" value="1"/>
</dbReference>
<keyword evidence="1" id="KW-0238">DNA-binding</keyword>
<accession>A0A0J5M5Y5</accession>
<dbReference type="PANTHER" id="PTHR43214">
    <property type="entry name" value="TWO-COMPONENT RESPONSE REGULATOR"/>
    <property type="match status" value="1"/>
</dbReference>
<protein>
    <recommendedName>
        <fullName evidence="2">HTH luxR-type domain-containing protein</fullName>
    </recommendedName>
</protein>
<dbReference type="GO" id="GO:0003677">
    <property type="term" value="F:DNA binding"/>
    <property type="evidence" value="ECO:0007669"/>
    <property type="project" value="UniProtKB-KW"/>
</dbReference>
<dbReference type="PROSITE" id="PS50043">
    <property type="entry name" value="HTH_LUXR_2"/>
    <property type="match status" value="1"/>
</dbReference>
<dbReference type="GO" id="GO:0006355">
    <property type="term" value="P:regulation of DNA-templated transcription"/>
    <property type="evidence" value="ECO:0007669"/>
    <property type="project" value="InterPro"/>
</dbReference>
<sequence>MDKKLRIALVDRCSLTLSGLSYFIHSLAPQSEIVLQRNSLANIGEPLFLNQIDLLITELSGGKDVVSQGISQLSALSASLPMLHIVVYTRIQSGVVLRELTEMLNVSIVSRFEPLKQMKVVFKQIFSGVSVHSPLIANCLKESAVQVSNAQLSTLTRRENEVLRYLFNGLTLGQIATLQHRSIKTVSTHKCNAMRKLGAMNDFELFSISKNVTF</sequence>
<dbReference type="PATRIC" id="fig|61647.15.peg.4816"/>
<comment type="caution">
    <text evidence="3">The sequence shown here is derived from an EMBL/GenBank/DDBJ whole genome shotgun (WGS) entry which is preliminary data.</text>
</comment>
<organism evidence="3 4">
    <name type="scientific">Pluralibacter gergoviae</name>
    <name type="common">Enterobacter gergoviae</name>
    <dbReference type="NCBI Taxonomy" id="61647"/>
    <lineage>
        <taxon>Bacteria</taxon>
        <taxon>Pseudomonadati</taxon>
        <taxon>Pseudomonadota</taxon>
        <taxon>Gammaproteobacteria</taxon>
        <taxon>Enterobacterales</taxon>
        <taxon>Enterobacteriaceae</taxon>
        <taxon>Pluralibacter</taxon>
    </lineage>
</organism>
<evidence type="ECO:0000256" key="1">
    <source>
        <dbReference type="ARBA" id="ARBA00023125"/>
    </source>
</evidence>
<feature type="domain" description="HTH luxR-type" evidence="2">
    <location>
        <begin position="148"/>
        <end position="213"/>
    </location>
</feature>
<dbReference type="PANTHER" id="PTHR43214:SF17">
    <property type="entry name" value="TRANSCRIPTIONAL REGULATORY PROTEIN RCSB"/>
    <property type="match status" value="1"/>
</dbReference>
<dbReference type="Gene3D" id="1.10.10.10">
    <property type="entry name" value="Winged helix-like DNA-binding domain superfamily/Winged helix DNA-binding domain"/>
    <property type="match status" value="1"/>
</dbReference>
<dbReference type="InterPro" id="IPR039420">
    <property type="entry name" value="WalR-like"/>
</dbReference>
<dbReference type="EMBL" id="LDZF01000006">
    <property type="protein sequence ID" value="KMK14747.1"/>
    <property type="molecule type" value="Genomic_DNA"/>
</dbReference>
<evidence type="ECO:0000313" key="3">
    <source>
        <dbReference type="EMBL" id="KMK14747.1"/>
    </source>
</evidence>
<dbReference type="Proteomes" id="UP000036196">
    <property type="component" value="Unassembled WGS sequence"/>
</dbReference>
<dbReference type="InterPro" id="IPR036388">
    <property type="entry name" value="WH-like_DNA-bd_sf"/>
</dbReference>
<dbReference type="AlphaFoldDB" id="A0A0J5M5Y5"/>
<dbReference type="InterPro" id="IPR000792">
    <property type="entry name" value="Tscrpt_reg_LuxR_C"/>
</dbReference>
<dbReference type="STRING" id="61647.LG71_06140"/>
<keyword evidence="4" id="KW-1185">Reference proteome</keyword>
<dbReference type="InterPro" id="IPR016032">
    <property type="entry name" value="Sig_transdc_resp-reg_C-effctor"/>
</dbReference>
<dbReference type="SMART" id="SM00421">
    <property type="entry name" value="HTH_LUXR"/>
    <property type="match status" value="1"/>
</dbReference>
<reference evidence="3 4" key="1">
    <citation type="submission" date="2015-05" db="EMBL/GenBank/DDBJ databases">
        <title>Genome sequences of Pluralibacter gergoviae.</title>
        <authorList>
            <person name="Greninger A.L."/>
            <person name="Miller S."/>
        </authorList>
    </citation>
    <scope>NUCLEOTIDE SEQUENCE [LARGE SCALE GENOMIC DNA]</scope>
    <source>
        <strain evidence="3 4">JS81F13</strain>
    </source>
</reference>
<name>A0A0J5M5Y5_PLUGE</name>
<proteinExistence type="predicted"/>
<evidence type="ECO:0000259" key="2">
    <source>
        <dbReference type="PROSITE" id="PS50043"/>
    </source>
</evidence>